<name>A0A427BBP7_ENSVE</name>
<dbReference type="Proteomes" id="UP000287651">
    <property type="component" value="Unassembled WGS sequence"/>
</dbReference>
<dbReference type="GO" id="GO:0006298">
    <property type="term" value="P:mismatch repair"/>
    <property type="evidence" value="ECO:0007669"/>
    <property type="project" value="InterPro"/>
</dbReference>
<dbReference type="GO" id="GO:0030983">
    <property type="term" value="F:mismatched DNA binding"/>
    <property type="evidence" value="ECO:0007669"/>
    <property type="project" value="InterPro"/>
</dbReference>
<dbReference type="AlphaFoldDB" id="A0A427BBP7"/>
<dbReference type="SUPFAM" id="SSF55271">
    <property type="entry name" value="DNA repair protein MutS, domain I"/>
    <property type="match status" value="1"/>
</dbReference>
<evidence type="ECO:0000313" key="3">
    <source>
        <dbReference type="EMBL" id="RRT85868.1"/>
    </source>
</evidence>
<dbReference type="Gene3D" id="3.40.1170.10">
    <property type="entry name" value="DNA repair protein MutS, domain I"/>
    <property type="match status" value="1"/>
</dbReference>
<protein>
    <recommendedName>
        <fullName evidence="2">DNA mismatch repair protein MutS-like N-terminal domain-containing protein</fullName>
    </recommendedName>
</protein>
<evidence type="ECO:0000313" key="4">
    <source>
        <dbReference type="Proteomes" id="UP000287651"/>
    </source>
</evidence>
<dbReference type="Pfam" id="PF01624">
    <property type="entry name" value="MutS_I"/>
    <property type="match status" value="1"/>
</dbReference>
<comment type="caution">
    <text evidence="3">The sequence shown here is derived from an EMBL/GenBank/DDBJ whole genome shotgun (WGS) entry which is preliminary data.</text>
</comment>
<reference evidence="3 4" key="1">
    <citation type="journal article" date="2014" name="Agronomy (Basel)">
        <title>A Draft Genome Sequence for Ensete ventricosum, the Drought-Tolerant Tree Against Hunger.</title>
        <authorList>
            <person name="Harrison J."/>
            <person name="Moore K.A."/>
            <person name="Paszkiewicz K."/>
            <person name="Jones T."/>
            <person name="Grant M."/>
            <person name="Ambacheew D."/>
            <person name="Muzemil S."/>
            <person name="Studholme D.J."/>
        </authorList>
    </citation>
    <scope>NUCLEOTIDE SEQUENCE [LARGE SCALE GENOMIC DNA]</scope>
</reference>
<accession>A0A427BBP7</accession>
<sequence length="235" mass="25711">TMQQRQTSILAFLRKPSAENRRCDGPSPFSDVLPGRHFGSTGVDKPSDEPFPEIRGTDTPPEKPCCQVFTAVAPEIKGGDSRGANTFSSIMRKFVKEDKSEGFRKGYEFDLFVDLGFSVGISEAGIDDAVLKLTARGYKVGRMEQLETSEQAKARGATSVIQRTLVSVSTPCTPIDGSIGLEAVHLLALKEFDDTLRNGELLPYHVYRNCLRMDGQTLLNLEIFSNNIDGSLSGT</sequence>
<organism evidence="3 4">
    <name type="scientific">Ensete ventricosum</name>
    <name type="common">Abyssinian banana</name>
    <name type="synonym">Musa ensete</name>
    <dbReference type="NCBI Taxonomy" id="4639"/>
    <lineage>
        <taxon>Eukaryota</taxon>
        <taxon>Viridiplantae</taxon>
        <taxon>Streptophyta</taxon>
        <taxon>Embryophyta</taxon>
        <taxon>Tracheophyta</taxon>
        <taxon>Spermatophyta</taxon>
        <taxon>Magnoliopsida</taxon>
        <taxon>Liliopsida</taxon>
        <taxon>Zingiberales</taxon>
        <taxon>Musaceae</taxon>
        <taxon>Ensete</taxon>
    </lineage>
</organism>
<evidence type="ECO:0000256" key="1">
    <source>
        <dbReference type="SAM" id="MobiDB-lite"/>
    </source>
</evidence>
<dbReference type="EMBL" id="AMZH03000050">
    <property type="protein sequence ID" value="RRT85868.1"/>
    <property type="molecule type" value="Genomic_DNA"/>
</dbReference>
<proteinExistence type="predicted"/>
<feature type="domain" description="DNA mismatch repair protein MutS-like N-terminal" evidence="2">
    <location>
        <begin position="118"/>
        <end position="176"/>
    </location>
</feature>
<dbReference type="InterPro" id="IPR007695">
    <property type="entry name" value="DNA_mismatch_repair_MutS-lik_N"/>
</dbReference>
<evidence type="ECO:0000259" key="2">
    <source>
        <dbReference type="Pfam" id="PF01624"/>
    </source>
</evidence>
<gene>
    <name evidence="3" type="ORF">B296_00002862</name>
</gene>
<dbReference type="InterPro" id="IPR016151">
    <property type="entry name" value="DNA_mismatch_repair_MutS_N"/>
</dbReference>
<dbReference type="GO" id="GO:0005524">
    <property type="term" value="F:ATP binding"/>
    <property type="evidence" value="ECO:0007669"/>
    <property type="project" value="InterPro"/>
</dbReference>
<feature type="non-terminal residue" evidence="3">
    <location>
        <position position="1"/>
    </location>
</feature>
<feature type="region of interest" description="Disordered" evidence="1">
    <location>
        <begin position="16"/>
        <end position="63"/>
    </location>
</feature>